<proteinExistence type="predicted"/>
<evidence type="ECO:0008006" key="4">
    <source>
        <dbReference type="Google" id="ProtNLM"/>
    </source>
</evidence>
<organism evidence="2 3">
    <name type="scientific">Roseisalinus antarcticus</name>
    <dbReference type="NCBI Taxonomy" id="254357"/>
    <lineage>
        <taxon>Bacteria</taxon>
        <taxon>Pseudomonadati</taxon>
        <taxon>Pseudomonadota</taxon>
        <taxon>Alphaproteobacteria</taxon>
        <taxon>Rhodobacterales</taxon>
        <taxon>Roseobacteraceae</taxon>
        <taxon>Roseisalinus</taxon>
    </lineage>
</organism>
<dbReference type="Proteomes" id="UP000193900">
    <property type="component" value="Unassembled WGS sequence"/>
</dbReference>
<reference evidence="2 3" key="1">
    <citation type="submission" date="2017-03" db="EMBL/GenBank/DDBJ databases">
        <authorList>
            <person name="Afonso C.L."/>
            <person name="Miller P.J."/>
            <person name="Scott M.A."/>
            <person name="Spackman E."/>
            <person name="Goraichik I."/>
            <person name="Dimitrov K.M."/>
            <person name="Suarez D.L."/>
            <person name="Swayne D.E."/>
        </authorList>
    </citation>
    <scope>NUCLEOTIDE SEQUENCE [LARGE SCALE GENOMIC DNA]</scope>
    <source>
        <strain evidence="2 3">CECT 7023</strain>
    </source>
</reference>
<evidence type="ECO:0000313" key="2">
    <source>
        <dbReference type="EMBL" id="SLN50955.1"/>
    </source>
</evidence>
<feature type="compositionally biased region" description="Low complexity" evidence="1">
    <location>
        <begin position="62"/>
        <end position="75"/>
    </location>
</feature>
<dbReference type="OrthoDB" id="7161229at2"/>
<feature type="compositionally biased region" description="Low complexity" evidence="1">
    <location>
        <begin position="164"/>
        <end position="177"/>
    </location>
</feature>
<protein>
    <recommendedName>
        <fullName evidence="4">Cell division and transport-associated protein TolA</fullName>
    </recommendedName>
</protein>
<sequence length="391" mass="40479">MTPGGYISGVGHAGLLLWLVMGWGLSSDPLEFDVMDVSVVSAQEFEAIRAATAPEAPVTDTPSVALPEPEVEVAPEPAPAEPDAPQTAETPPPVAPPERDSVPEVPETASLPPPPDPVPSPQAPEAPSVPTIVEDPTLEASPRPIPRPAERVSPTPIAPPPPDVAVAEEAQPPAEADSAAEEVIAETPQEATAPEEAASQIVTEADIPAASAPLASIRPQVRPNRPAPPAAPAPRTEGTTTAARSDDVAPDPEEAAPEVDEAAVDDAVAAALAAATSAAAPGPPLTGSEQEGFRVAVHECWDVDAGSQAARVVVTVAFSLSQQGRVEGDVRRLAASGGPEAAQESAFQAVRRAVLRCQNYNGRTGYELPPEKYDQWRDVELTFDPSDRAFQ</sequence>
<keyword evidence="3" id="KW-1185">Reference proteome</keyword>
<feature type="compositionally biased region" description="Low complexity" evidence="1">
    <location>
        <begin position="185"/>
        <end position="198"/>
    </location>
</feature>
<gene>
    <name evidence="2" type="ORF">ROA7023_02222</name>
</gene>
<accession>A0A1Y5SYH0</accession>
<feature type="compositionally biased region" description="Pro residues" evidence="1">
    <location>
        <begin position="111"/>
        <end position="124"/>
    </location>
</feature>
<dbReference type="EMBL" id="FWFZ01000009">
    <property type="protein sequence ID" value="SLN50955.1"/>
    <property type="molecule type" value="Genomic_DNA"/>
</dbReference>
<evidence type="ECO:0000256" key="1">
    <source>
        <dbReference type="SAM" id="MobiDB-lite"/>
    </source>
</evidence>
<dbReference type="AlphaFoldDB" id="A0A1Y5SYH0"/>
<feature type="compositionally biased region" description="Acidic residues" evidence="1">
    <location>
        <begin position="248"/>
        <end position="264"/>
    </location>
</feature>
<evidence type="ECO:0000313" key="3">
    <source>
        <dbReference type="Proteomes" id="UP000193900"/>
    </source>
</evidence>
<feature type="compositionally biased region" description="Low complexity" evidence="1">
    <location>
        <begin position="233"/>
        <end position="243"/>
    </location>
</feature>
<dbReference type="Gene3D" id="3.30.1150.10">
    <property type="match status" value="1"/>
</dbReference>
<dbReference type="RefSeq" id="WP_085879077.1">
    <property type="nucleotide sequence ID" value="NZ_FWFZ01000009.1"/>
</dbReference>
<feature type="region of interest" description="Disordered" evidence="1">
    <location>
        <begin position="51"/>
        <end position="264"/>
    </location>
</feature>
<name>A0A1Y5SYH0_9RHOB</name>